<protein>
    <submittedName>
        <fullName evidence="1">Uncharacterized protein</fullName>
    </submittedName>
</protein>
<reference evidence="1 2" key="1">
    <citation type="submission" date="2020-08" db="EMBL/GenBank/DDBJ databases">
        <title>Genomic Encyclopedia of Type Strains, Phase III (KMG-III): the genomes of soil and plant-associated and newly described type strains.</title>
        <authorList>
            <person name="Whitman W."/>
        </authorList>
    </citation>
    <scope>NUCLEOTIDE SEQUENCE [LARGE SCALE GENOMIC DNA]</scope>
    <source>
        <strain evidence="1 2">CECT 3266</strain>
    </source>
</reference>
<sequence length="69" mass="7099">MSAVRQAPAARATQTRLPWWAVTLAAAGFAVLFCLLGSPASADTPAAGGTGSLARVLQLVEHSFVHRAP</sequence>
<dbReference type="EMBL" id="JACHJH010000002">
    <property type="protein sequence ID" value="MBB4893090.1"/>
    <property type="molecule type" value="Genomic_DNA"/>
</dbReference>
<comment type="caution">
    <text evidence="1">The sequence shown here is derived from an EMBL/GenBank/DDBJ whole genome shotgun (WGS) entry which is preliminary data.</text>
</comment>
<dbReference type="Proteomes" id="UP000556084">
    <property type="component" value="Unassembled WGS sequence"/>
</dbReference>
<proteinExistence type="predicted"/>
<organism evidence="1 2">
    <name type="scientific">Streptomyces olivoverticillatus</name>
    <dbReference type="NCBI Taxonomy" id="66427"/>
    <lineage>
        <taxon>Bacteria</taxon>
        <taxon>Bacillati</taxon>
        <taxon>Actinomycetota</taxon>
        <taxon>Actinomycetes</taxon>
        <taxon>Kitasatosporales</taxon>
        <taxon>Streptomycetaceae</taxon>
        <taxon>Streptomyces</taxon>
    </lineage>
</organism>
<dbReference type="AlphaFoldDB" id="A0A7W7PLR4"/>
<keyword evidence="2" id="KW-1185">Reference proteome</keyword>
<accession>A0A7W7PLR4</accession>
<name>A0A7W7PLR4_9ACTN</name>
<evidence type="ECO:0000313" key="1">
    <source>
        <dbReference type="EMBL" id="MBB4893090.1"/>
    </source>
</evidence>
<evidence type="ECO:0000313" key="2">
    <source>
        <dbReference type="Proteomes" id="UP000556084"/>
    </source>
</evidence>
<dbReference type="RefSeq" id="WP_184348613.1">
    <property type="nucleotide sequence ID" value="NZ_JACHJH010000002.1"/>
</dbReference>
<gene>
    <name evidence="1" type="ORF">FHS39_002101</name>
</gene>